<reference evidence="7" key="1">
    <citation type="submission" date="2019-12" db="EMBL/GenBank/DDBJ databases">
        <authorList>
            <person name="Scholes J."/>
        </authorList>
    </citation>
    <scope>NUCLEOTIDE SEQUENCE</scope>
</reference>
<evidence type="ECO:0000256" key="6">
    <source>
        <dbReference type="SAM" id="MobiDB-lite"/>
    </source>
</evidence>
<feature type="compositionally biased region" description="Basic and acidic residues" evidence="6">
    <location>
        <begin position="48"/>
        <end position="57"/>
    </location>
</feature>
<keyword evidence="5" id="KW-0539">Nucleus</keyword>
<dbReference type="GO" id="GO:0005730">
    <property type="term" value="C:nucleolus"/>
    <property type="evidence" value="ECO:0007669"/>
    <property type="project" value="UniProtKB-SubCell"/>
</dbReference>
<dbReference type="GO" id="GO:0006351">
    <property type="term" value="P:DNA-templated transcription"/>
    <property type="evidence" value="ECO:0007669"/>
    <property type="project" value="InterPro"/>
</dbReference>
<name>A0A9N7MYX8_STRHE</name>
<evidence type="ECO:0000256" key="3">
    <source>
        <dbReference type="ARBA" id="ARBA00022478"/>
    </source>
</evidence>
<evidence type="ECO:0000313" key="7">
    <source>
        <dbReference type="EMBL" id="CAA0822416.1"/>
    </source>
</evidence>
<feature type="compositionally biased region" description="Basic and acidic residues" evidence="6">
    <location>
        <begin position="9"/>
        <end position="19"/>
    </location>
</feature>
<keyword evidence="4" id="KW-0804">Transcription</keyword>
<comment type="subcellular location">
    <subcellularLocation>
        <location evidence="1">Nucleus</location>
        <location evidence="1">Nucleolus</location>
    </subcellularLocation>
</comment>
<dbReference type="PANTHER" id="PTHR14440">
    <property type="entry name" value="DNA-DIRECTED RNA POLYMERASE I SUBUNIT RPA49"/>
    <property type="match status" value="1"/>
</dbReference>
<evidence type="ECO:0008006" key="9">
    <source>
        <dbReference type="Google" id="ProtNLM"/>
    </source>
</evidence>
<dbReference type="GO" id="GO:0000428">
    <property type="term" value="C:DNA-directed RNA polymerase complex"/>
    <property type="evidence" value="ECO:0007669"/>
    <property type="project" value="UniProtKB-KW"/>
</dbReference>
<evidence type="ECO:0000256" key="1">
    <source>
        <dbReference type="ARBA" id="ARBA00004604"/>
    </source>
</evidence>
<gene>
    <name evidence="7" type="ORF">SHERM_19889</name>
</gene>
<feature type="region of interest" description="Disordered" evidence="6">
    <location>
        <begin position="1"/>
        <end position="57"/>
    </location>
</feature>
<evidence type="ECO:0000256" key="2">
    <source>
        <dbReference type="ARBA" id="ARBA00009430"/>
    </source>
</evidence>
<protein>
    <recommendedName>
        <fullName evidence="9">DNA-directed RNA polymerase I subunit rpa49</fullName>
    </recommendedName>
</protein>
<dbReference type="EMBL" id="CACSLK010023397">
    <property type="protein sequence ID" value="CAA0822416.1"/>
    <property type="molecule type" value="Genomic_DNA"/>
</dbReference>
<proteinExistence type="inferred from homology"/>
<dbReference type="GO" id="GO:0003677">
    <property type="term" value="F:DNA binding"/>
    <property type="evidence" value="ECO:0007669"/>
    <property type="project" value="InterPro"/>
</dbReference>
<comment type="similarity">
    <text evidence="2">Belongs to the eukaryotic RPA49/POLR1E RNA polymerase subunit family.</text>
</comment>
<accession>A0A9N7MYX8</accession>
<feature type="compositionally biased region" description="Basic and acidic residues" evidence="6">
    <location>
        <begin position="26"/>
        <end position="38"/>
    </location>
</feature>
<dbReference type="Proteomes" id="UP001153555">
    <property type="component" value="Unassembled WGS sequence"/>
</dbReference>
<keyword evidence="3" id="KW-0240">DNA-directed RNA polymerase</keyword>
<dbReference type="AlphaFoldDB" id="A0A9N7MYX8"/>
<dbReference type="Pfam" id="PF06870">
    <property type="entry name" value="RNA_pol_I_A49"/>
    <property type="match status" value="1"/>
</dbReference>
<evidence type="ECO:0000256" key="4">
    <source>
        <dbReference type="ARBA" id="ARBA00023163"/>
    </source>
</evidence>
<dbReference type="OrthoDB" id="532500at2759"/>
<evidence type="ECO:0000256" key="5">
    <source>
        <dbReference type="ARBA" id="ARBA00023242"/>
    </source>
</evidence>
<keyword evidence="8" id="KW-1185">Reference proteome</keyword>
<evidence type="ECO:0000313" key="8">
    <source>
        <dbReference type="Proteomes" id="UP001153555"/>
    </source>
</evidence>
<dbReference type="InterPro" id="IPR009668">
    <property type="entry name" value="RNA_pol-assoc_fac_A49-like"/>
</dbReference>
<organism evidence="7 8">
    <name type="scientific">Striga hermonthica</name>
    <name type="common">Purple witchweed</name>
    <name type="synonym">Buchnera hermonthica</name>
    <dbReference type="NCBI Taxonomy" id="68872"/>
    <lineage>
        <taxon>Eukaryota</taxon>
        <taxon>Viridiplantae</taxon>
        <taxon>Streptophyta</taxon>
        <taxon>Embryophyta</taxon>
        <taxon>Tracheophyta</taxon>
        <taxon>Spermatophyta</taxon>
        <taxon>Magnoliopsida</taxon>
        <taxon>eudicotyledons</taxon>
        <taxon>Gunneridae</taxon>
        <taxon>Pentapetalae</taxon>
        <taxon>asterids</taxon>
        <taxon>lamiids</taxon>
        <taxon>Lamiales</taxon>
        <taxon>Orobanchaceae</taxon>
        <taxon>Buchnereae</taxon>
        <taxon>Striga</taxon>
    </lineage>
</organism>
<sequence length="463" mass="52497">MAKHKEKQKKNTAEEEKQTDNVNVVEKSETLDVETVAKRKEKKKRKKSAAEENRTDNVKVVDEPETLDVKIMAISESPDLKTAPIVGYFSSGYDPLKNAKGSNSGVKVYRSVNSRNPRNPRMQVSVEASRSQLNFVGTNYSGEATTPQLCNYALGVLDKETGILKMVPIAGNRIFRLEPRVVGMEQPENEHLDEDKGDTVEEKAEKLSDLSKFSTKRDINRDKKIKALRQTEVSGMEDIMSNKLQGITFNKEAIEATESADYSRNIPPHNLQATSSDTAYPLEKIIFQGEWNFLLDVFELTESGSDLSPDVYPTFVCSRVHECGAIKDESKRKRTACILSYITHLIKYKDKHSMDGVSSAKHHYLPSILAQKFSSLFGTTENKRIPEDKQKLLISYILVLTLFVDDFLSDPTDIAKDLRMNPVALRPHYEYLGCKFVRENQVLLATLPVPLEFQTLKRKKRRK</sequence>
<comment type="caution">
    <text evidence="7">The sequence shown here is derived from an EMBL/GenBank/DDBJ whole genome shotgun (WGS) entry which is preliminary data.</text>
</comment>